<feature type="region of interest" description="Disordered" evidence="9">
    <location>
        <begin position="1026"/>
        <end position="1045"/>
    </location>
</feature>
<keyword evidence="13" id="KW-1185">Reference proteome</keyword>
<evidence type="ECO:0000256" key="7">
    <source>
        <dbReference type="ARBA" id="ARBA00023180"/>
    </source>
</evidence>
<sequence>MRNNSSIYPSEKMERGEHRPDNHRYDDDPERSPFAVDVAKRIQVHPISDSNRFDHRDRRTTVACLPQTPWSVFEGRDSRTGSKTHHQSWTELPTYGGLFKDSARDSGFGTFKLNRNKGKARTRSNDEVFLEDVQDDEDLESPSYTNSSPPPPPPRPIGTSSSNCEEEMQTLFFKDGIRKIDFVLAFEDSDQRRKDFRDMFHKNLRRAGLEVVLEDKSLSQDGKTYFLLIHAPYAILRKHAEVLNIKRPIKNQVDQEQNALNRQRPRFSFAYERHLRTLSEQEFSDGMPPRAARKLEKTKGFSRFFPGSLRDLLSYNRVLIPDDIDKNDAYLRDCSANGRGSRVSGRSIIKYTDAQRSRIVWEILIRTPHHGDGRASTGVLYLVSNGTYTAAYPLHDGPYGKGAYKDGEESNLRRLLFSEWARFGCWYKRQPLGLIRRYYGEKTSLYFAWLGFYTTMLIPAAFFGLITMIYGVSTMTSNIPSKEICDANGPGSFAMCPQCDKRCDYWHLKAGCFFSQIVHLFDNSATVGFAVFMSLWATMFMELWKRKQATLAWEWNLSDLDYGMEQIRPEYETTVKNYRLNPVTMSIEPFLPFWNKVYRVFAANSAVLFVLSLLMATVFGMIVYRIILVTVLIASDHPIWQPYAKITTSITASLLNLIVIVIMDKVYRELTAKLTSLEQPRTQREYEDSFTFKMFLFEFINMYSSLIYIAFFKGRFFGHPGHTFKLFNYRQDQCELGGCLFEVCVQLAIIMVGKQILNNISELSWAEMMNWWKRWWRTRDGPKDRAATTRWEMDYNLLECDRMALFDEYLEMVIQFGFVTLFVAAFPLAPLFALLNNIVEIRLDAYKYVTQLRRPLSARVPNIGAWQAILKGLSVFAVISNAFMIAYTSDFIPRLVYVFVTSEDRTLNGYINNSLSYFDTKDFPPDIRPEAGDLDSVNVTICRYQDYRNPPDHPREYELNMHYWHIFAARLSFVVVFEHLVFSVTSILSYMIPDIPKSVQQKIQRKRYLAREALYRTEAEEARSVLETATDDTLTGEGTDSALPI</sequence>
<feature type="transmembrane region" description="Helical" evidence="8">
    <location>
        <begin position="812"/>
        <end position="835"/>
    </location>
</feature>
<dbReference type="AlphaFoldDB" id="A0AAV6VDD7"/>
<evidence type="ECO:0000313" key="13">
    <source>
        <dbReference type="Proteomes" id="UP000827092"/>
    </source>
</evidence>
<feature type="transmembrane region" description="Helical" evidence="8">
    <location>
        <begin position="525"/>
        <end position="544"/>
    </location>
</feature>
<feature type="transmembrane region" description="Helical" evidence="8">
    <location>
        <begin position="646"/>
        <end position="663"/>
    </location>
</feature>
<keyword evidence="4 8" id="KW-0812">Transmembrane</keyword>
<reference evidence="12 13" key="1">
    <citation type="journal article" date="2022" name="Nat. Ecol. Evol.">
        <title>A masculinizing supergene underlies an exaggerated male reproductive morph in a spider.</title>
        <authorList>
            <person name="Hendrickx F."/>
            <person name="De Corte Z."/>
            <person name="Sonet G."/>
            <person name="Van Belleghem S.M."/>
            <person name="Kostlbacher S."/>
            <person name="Vangestel C."/>
        </authorList>
    </citation>
    <scope>NUCLEOTIDE SEQUENCE [LARGE SCALE GENOMIC DNA]</scope>
    <source>
        <strain evidence="12">W744_W776</strain>
    </source>
</reference>
<feature type="domain" description="Anoctamin dimerisation" evidence="11">
    <location>
        <begin position="350"/>
        <end position="432"/>
    </location>
</feature>
<evidence type="ECO:0000256" key="9">
    <source>
        <dbReference type="SAM" id="MobiDB-lite"/>
    </source>
</evidence>
<feature type="transmembrane region" description="Helical" evidence="8">
    <location>
        <begin position="690"/>
        <end position="711"/>
    </location>
</feature>
<evidence type="ECO:0000256" key="2">
    <source>
        <dbReference type="ARBA" id="ARBA00009671"/>
    </source>
</evidence>
<evidence type="ECO:0000313" key="12">
    <source>
        <dbReference type="EMBL" id="KAG8194635.1"/>
    </source>
</evidence>
<evidence type="ECO:0000259" key="11">
    <source>
        <dbReference type="Pfam" id="PF16178"/>
    </source>
</evidence>
<dbReference type="EMBL" id="JAFNEN010000101">
    <property type="protein sequence ID" value="KAG8194635.1"/>
    <property type="molecule type" value="Genomic_DNA"/>
</dbReference>
<keyword evidence="7" id="KW-0325">Glycoprotein</keyword>
<feature type="compositionally biased region" description="Basic and acidic residues" evidence="9">
    <location>
        <begin position="11"/>
        <end position="26"/>
    </location>
</feature>
<comment type="caution">
    <text evidence="12">The sequence shown here is derived from an EMBL/GenBank/DDBJ whole genome shotgun (WGS) entry which is preliminary data.</text>
</comment>
<keyword evidence="5 8" id="KW-1133">Transmembrane helix</keyword>
<feature type="transmembrane region" description="Helical" evidence="8">
    <location>
        <begin position="863"/>
        <end position="887"/>
    </location>
</feature>
<feature type="domain" description="Anoctamin transmembrane" evidence="10">
    <location>
        <begin position="435"/>
        <end position="1006"/>
    </location>
</feature>
<dbReference type="GO" id="GO:0046983">
    <property type="term" value="F:protein dimerization activity"/>
    <property type="evidence" value="ECO:0007669"/>
    <property type="project" value="InterPro"/>
</dbReference>
<gene>
    <name evidence="12" type="ORF">JTE90_003108</name>
</gene>
<evidence type="ECO:0000256" key="4">
    <source>
        <dbReference type="ARBA" id="ARBA00022692"/>
    </source>
</evidence>
<protein>
    <recommendedName>
        <fullName evidence="8">Anoctamin</fullName>
    </recommendedName>
</protein>
<feature type="transmembrane region" description="Helical" evidence="8">
    <location>
        <begin position="446"/>
        <end position="472"/>
    </location>
</feature>
<dbReference type="PANTHER" id="PTHR12308:SF84">
    <property type="entry name" value="ANOCTAMIN"/>
    <property type="match status" value="1"/>
</dbReference>
<feature type="region of interest" description="Disordered" evidence="9">
    <location>
        <begin position="1"/>
        <end position="33"/>
    </location>
</feature>
<dbReference type="Pfam" id="PF16178">
    <property type="entry name" value="Anoct_dimer"/>
    <property type="match status" value="2"/>
</dbReference>
<comment type="subcellular location">
    <subcellularLocation>
        <location evidence="1">Cell membrane</location>
        <topology evidence="1">Multi-pass membrane protein</topology>
    </subcellularLocation>
    <subcellularLocation>
        <location evidence="8">Membrane</location>
        <topology evidence="8">Multi-pass membrane protein</topology>
    </subcellularLocation>
</comment>
<dbReference type="PANTHER" id="PTHR12308">
    <property type="entry name" value="ANOCTAMIN"/>
    <property type="match status" value="1"/>
</dbReference>
<dbReference type="Pfam" id="PF04547">
    <property type="entry name" value="Anoctamin"/>
    <property type="match status" value="1"/>
</dbReference>
<keyword evidence="3" id="KW-1003">Cell membrane</keyword>
<evidence type="ECO:0000256" key="1">
    <source>
        <dbReference type="ARBA" id="ARBA00004651"/>
    </source>
</evidence>
<feature type="region of interest" description="Disordered" evidence="9">
    <location>
        <begin position="122"/>
        <end position="162"/>
    </location>
</feature>
<keyword evidence="6 8" id="KW-0472">Membrane</keyword>
<evidence type="ECO:0000256" key="5">
    <source>
        <dbReference type="ARBA" id="ARBA00022989"/>
    </source>
</evidence>
<evidence type="ECO:0000256" key="8">
    <source>
        <dbReference type="RuleBase" id="RU280814"/>
    </source>
</evidence>
<feature type="transmembrane region" description="Helical" evidence="8">
    <location>
        <begin position="606"/>
        <end position="634"/>
    </location>
</feature>
<dbReference type="GO" id="GO:0005254">
    <property type="term" value="F:chloride channel activity"/>
    <property type="evidence" value="ECO:0007669"/>
    <property type="project" value="TreeGrafter"/>
</dbReference>
<name>A0AAV6VDD7_9ARAC</name>
<accession>A0AAV6VDD7</accession>
<proteinExistence type="inferred from homology"/>
<evidence type="ECO:0000259" key="10">
    <source>
        <dbReference type="Pfam" id="PF04547"/>
    </source>
</evidence>
<feature type="compositionally biased region" description="Acidic residues" evidence="9">
    <location>
        <begin position="128"/>
        <end position="140"/>
    </location>
</feature>
<feature type="region of interest" description="Disordered" evidence="9">
    <location>
        <begin position="75"/>
        <end position="96"/>
    </location>
</feature>
<dbReference type="GO" id="GO:0005886">
    <property type="term" value="C:plasma membrane"/>
    <property type="evidence" value="ECO:0007669"/>
    <property type="project" value="UniProtKB-SubCell"/>
</dbReference>
<dbReference type="InterPro" id="IPR049452">
    <property type="entry name" value="Anoctamin_TM"/>
</dbReference>
<dbReference type="Proteomes" id="UP000827092">
    <property type="component" value="Unassembled WGS sequence"/>
</dbReference>
<dbReference type="InterPro" id="IPR007632">
    <property type="entry name" value="Anoctamin"/>
</dbReference>
<evidence type="ECO:0000256" key="3">
    <source>
        <dbReference type="ARBA" id="ARBA00022475"/>
    </source>
</evidence>
<organism evidence="12 13">
    <name type="scientific">Oedothorax gibbosus</name>
    <dbReference type="NCBI Taxonomy" id="931172"/>
    <lineage>
        <taxon>Eukaryota</taxon>
        <taxon>Metazoa</taxon>
        <taxon>Ecdysozoa</taxon>
        <taxon>Arthropoda</taxon>
        <taxon>Chelicerata</taxon>
        <taxon>Arachnida</taxon>
        <taxon>Araneae</taxon>
        <taxon>Araneomorphae</taxon>
        <taxon>Entelegynae</taxon>
        <taxon>Araneoidea</taxon>
        <taxon>Linyphiidae</taxon>
        <taxon>Erigoninae</taxon>
        <taxon>Oedothorax</taxon>
    </lineage>
</organism>
<dbReference type="InterPro" id="IPR032394">
    <property type="entry name" value="Anoct_dimer"/>
</dbReference>
<feature type="domain" description="Anoctamin dimerisation" evidence="11">
    <location>
        <begin position="172"/>
        <end position="284"/>
    </location>
</feature>
<evidence type="ECO:0000256" key="6">
    <source>
        <dbReference type="ARBA" id="ARBA00023136"/>
    </source>
</evidence>
<feature type="transmembrane region" description="Helical" evidence="8">
    <location>
        <begin position="963"/>
        <end position="992"/>
    </location>
</feature>
<comment type="similarity">
    <text evidence="2 8">Belongs to the anoctamin family.</text>
</comment>